<organism evidence="4 5">
    <name type="scientific">Blastococcus aurantiacus</name>
    <dbReference type="NCBI Taxonomy" id="1550231"/>
    <lineage>
        <taxon>Bacteria</taxon>
        <taxon>Bacillati</taxon>
        <taxon>Actinomycetota</taxon>
        <taxon>Actinomycetes</taxon>
        <taxon>Geodermatophilales</taxon>
        <taxon>Geodermatophilaceae</taxon>
        <taxon>Blastococcus</taxon>
    </lineage>
</organism>
<dbReference type="SUPFAM" id="SSF53448">
    <property type="entry name" value="Nucleotide-diphospho-sugar transferases"/>
    <property type="match status" value="1"/>
</dbReference>
<dbReference type="InterPro" id="IPR027791">
    <property type="entry name" value="Galactosyl_T_C"/>
</dbReference>
<evidence type="ECO:0000256" key="1">
    <source>
        <dbReference type="ARBA" id="ARBA00022679"/>
    </source>
</evidence>
<dbReference type="EMBL" id="FNBT01000005">
    <property type="protein sequence ID" value="SDF65195.1"/>
    <property type="molecule type" value="Genomic_DNA"/>
</dbReference>
<dbReference type="OrthoDB" id="7665907at2"/>
<dbReference type="Gene3D" id="3.90.550.10">
    <property type="entry name" value="Spore Coat Polysaccharide Biosynthesis Protein SpsA, Chain A"/>
    <property type="match status" value="1"/>
</dbReference>
<dbReference type="AlphaFoldDB" id="A0A1G7MTQ2"/>
<feature type="domain" description="Glycosyltransferase 2-like" evidence="2">
    <location>
        <begin position="6"/>
        <end position="131"/>
    </location>
</feature>
<protein>
    <recommendedName>
        <fullName evidence="6">Glycosyltransferase family 2 protein</fullName>
    </recommendedName>
</protein>
<dbReference type="Proteomes" id="UP000199406">
    <property type="component" value="Unassembled WGS sequence"/>
</dbReference>
<sequence>MTPDVSVLIVTYNSGPHIEACLTALEEALLRVRGEILVYDNASKDDTVARARSFPSVRVVEGCDNLGFAAACNRLGALSSGRYLWFLNPDTRVDSRAVDELLRVASQHPQAHLFGAKTITPDGRTVTASAQGEMSIWSLTCFASGLSTILAGRRGADPESLPGWDRTTTRHVPMLSGGALMISRHAWARLGGFDERYFMYAEDADLCARACREGFKPLYVASAVVEHEVGASSSAGGKLVLLHRGKVTYVRTLWSPLRAWVGTRLLIVGVALRSAAARLGVFPDRHGRSLGDAWTEAWRRRTEWRRGW</sequence>
<dbReference type="InterPro" id="IPR001173">
    <property type="entry name" value="Glyco_trans_2-like"/>
</dbReference>
<accession>A0A1G7MTQ2</accession>
<evidence type="ECO:0000313" key="5">
    <source>
        <dbReference type="Proteomes" id="UP000199406"/>
    </source>
</evidence>
<dbReference type="Pfam" id="PF00535">
    <property type="entry name" value="Glycos_transf_2"/>
    <property type="match status" value="1"/>
</dbReference>
<evidence type="ECO:0000313" key="4">
    <source>
        <dbReference type="EMBL" id="SDF65195.1"/>
    </source>
</evidence>
<dbReference type="CDD" id="cd04186">
    <property type="entry name" value="GT_2_like_c"/>
    <property type="match status" value="1"/>
</dbReference>
<keyword evidence="1" id="KW-0808">Transferase</keyword>
<dbReference type="PANTHER" id="PTHR43179">
    <property type="entry name" value="RHAMNOSYLTRANSFERASE WBBL"/>
    <property type="match status" value="1"/>
</dbReference>
<proteinExistence type="predicted"/>
<keyword evidence="5" id="KW-1185">Reference proteome</keyword>
<evidence type="ECO:0000259" key="2">
    <source>
        <dbReference type="Pfam" id="PF00535"/>
    </source>
</evidence>
<dbReference type="Pfam" id="PF02709">
    <property type="entry name" value="Glyco_transf_7C"/>
    <property type="match status" value="1"/>
</dbReference>
<feature type="domain" description="Galactosyltransferase C-terminal" evidence="3">
    <location>
        <begin position="171"/>
        <end position="216"/>
    </location>
</feature>
<dbReference type="RefSeq" id="WP_091767964.1">
    <property type="nucleotide sequence ID" value="NZ_FNBT01000005.1"/>
</dbReference>
<evidence type="ECO:0000259" key="3">
    <source>
        <dbReference type="Pfam" id="PF02709"/>
    </source>
</evidence>
<dbReference type="STRING" id="1550231.SAMN05660662_2922"/>
<evidence type="ECO:0008006" key="6">
    <source>
        <dbReference type="Google" id="ProtNLM"/>
    </source>
</evidence>
<reference evidence="5" key="1">
    <citation type="submission" date="2016-10" db="EMBL/GenBank/DDBJ databases">
        <authorList>
            <person name="Varghese N."/>
            <person name="Submissions S."/>
        </authorList>
    </citation>
    <scope>NUCLEOTIDE SEQUENCE [LARGE SCALE GENOMIC DNA]</scope>
    <source>
        <strain evidence="5">DSM 44268</strain>
    </source>
</reference>
<dbReference type="InterPro" id="IPR029044">
    <property type="entry name" value="Nucleotide-diphossugar_trans"/>
</dbReference>
<dbReference type="PANTHER" id="PTHR43179:SF7">
    <property type="entry name" value="RHAMNOSYLTRANSFERASE WBBL"/>
    <property type="match status" value="1"/>
</dbReference>
<dbReference type="GO" id="GO:0016740">
    <property type="term" value="F:transferase activity"/>
    <property type="evidence" value="ECO:0007669"/>
    <property type="project" value="UniProtKB-KW"/>
</dbReference>
<gene>
    <name evidence="4" type="ORF">SAMN05660662_2922</name>
</gene>
<name>A0A1G7MTQ2_9ACTN</name>